<dbReference type="EMBL" id="SNRW01008810">
    <property type="protein sequence ID" value="KAA6378950.1"/>
    <property type="molecule type" value="Genomic_DNA"/>
</dbReference>
<feature type="domain" description="AAA+ ATPase" evidence="4">
    <location>
        <begin position="1022"/>
        <end position="1178"/>
    </location>
</feature>
<dbReference type="GO" id="GO:0016887">
    <property type="term" value="F:ATP hydrolysis activity"/>
    <property type="evidence" value="ECO:0007669"/>
    <property type="project" value="InterPro"/>
</dbReference>
<dbReference type="GO" id="GO:0005634">
    <property type="term" value="C:nucleus"/>
    <property type="evidence" value="ECO:0007669"/>
    <property type="project" value="TreeGrafter"/>
</dbReference>
<dbReference type="SMART" id="SM00382">
    <property type="entry name" value="AAA"/>
    <property type="match status" value="3"/>
</dbReference>
<dbReference type="InterPro" id="IPR011704">
    <property type="entry name" value="ATPase_dyneun-rel_AAA"/>
</dbReference>
<dbReference type="GO" id="GO:0000055">
    <property type="term" value="P:ribosomal large subunit export from nucleus"/>
    <property type="evidence" value="ECO:0007669"/>
    <property type="project" value="TreeGrafter"/>
</dbReference>
<dbReference type="Gene3D" id="3.40.50.300">
    <property type="entry name" value="P-loop containing nucleotide triphosphate hydrolases"/>
    <property type="match status" value="4"/>
</dbReference>
<dbReference type="PANTHER" id="PTHR48103:SF2">
    <property type="entry name" value="MIDASIN"/>
    <property type="match status" value="1"/>
</dbReference>
<dbReference type="SUPFAM" id="SSF52540">
    <property type="entry name" value="P-loop containing nucleoside triphosphate hydrolases"/>
    <property type="match status" value="3"/>
</dbReference>
<keyword evidence="3" id="KW-0175">Coiled coil</keyword>
<feature type="non-terminal residue" evidence="5">
    <location>
        <position position="1"/>
    </location>
</feature>
<evidence type="ECO:0000256" key="3">
    <source>
        <dbReference type="SAM" id="Coils"/>
    </source>
</evidence>
<feature type="domain" description="AAA+ ATPase" evidence="4">
    <location>
        <begin position="1341"/>
        <end position="1518"/>
    </location>
</feature>
<keyword evidence="1" id="KW-0547">Nucleotide-binding</keyword>
<dbReference type="Proteomes" id="UP000324800">
    <property type="component" value="Unassembled WGS sequence"/>
</dbReference>
<protein>
    <recommendedName>
        <fullName evidence="4">AAA+ ATPase domain-containing protein</fullName>
    </recommendedName>
</protein>
<reference evidence="5 6" key="1">
    <citation type="submission" date="2019-03" db="EMBL/GenBank/DDBJ databases">
        <title>Single cell metagenomics reveals metabolic interactions within the superorganism composed of flagellate Streblomastix strix and complex community of Bacteroidetes bacteria on its surface.</title>
        <authorList>
            <person name="Treitli S.C."/>
            <person name="Kolisko M."/>
            <person name="Husnik F."/>
            <person name="Keeling P."/>
            <person name="Hampl V."/>
        </authorList>
    </citation>
    <scope>NUCLEOTIDE SEQUENCE [LARGE SCALE GENOMIC DNA]</scope>
    <source>
        <strain evidence="5">ST1C</strain>
    </source>
</reference>
<comment type="caution">
    <text evidence="5">The sequence shown here is derived from an EMBL/GenBank/DDBJ whole genome shotgun (WGS) entry which is preliminary data.</text>
</comment>
<dbReference type="InterPro" id="IPR003593">
    <property type="entry name" value="AAA+_ATPase"/>
</dbReference>
<dbReference type="InterPro" id="IPR027417">
    <property type="entry name" value="P-loop_NTPase"/>
</dbReference>
<keyword evidence="2" id="KW-0067">ATP-binding</keyword>
<dbReference type="CDD" id="cd00009">
    <property type="entry name" value="AAA"/>
    <property type="match status" value="1"/>
</dbReference>
<dbReference type="PANTHER" id="PTHR48103">
    <property type="entry name" value="MIDASIN-RELATED"/>
    <property type="match status" value="1"/>
</dbReference>
<dbReference type="Pfam" id="PF07728">
    <property type="entry name" value="AAA_5"/>
    <property type="match status" value="3"/>
</dbReference>
<dbReference type="GO" id="GO:0030687">
    <property type="term" value="C:preribosome, large subunit precursor"/>
    <property type="evidence" value="ECO:0007669"/>
    <property type="project" value="TreeGrafter"/>
</dbReference>
<evidence type="ECO:0000256" key="2">
    <source>
        <dbReference type="ARBA" id="ARBA00022840"/>
    </source>
</evidence>
<name>A0A5J4V926_9EUKA</name>
<sequence>PLLTAIDFRIPVILDRVNEAKSQVIERLNPALEKNARRENAKFLVPEKGELTEIDLKQGFVIIATLSTNLSNQSTISLALRNRFVTIAVEPPELKEDLRTLISLTVISKVTEKMKSINQGELPLGNRPSIPKEDQINQLALAVSKAITNTSKDNLNQMITVRDISLLSHATCSTYGIIDKLPNVELTALCHLRRNILASNAAETLIQRTINQKVSKQRFFYEGDKTAPMWQSIAALTVSSATGWPLFLQGEPGCGKTEAVRHFSANRTFHSRDPVFQVSCSAETLTEQFIGSVVFEKKRFKFIEGPLVKAARQGCVFLADEFNLLTPSVMVALIPFLSARPGDTFTHVEIRDPITVTNGFLFVATGNGDDEQGRVKLPSFVKSCLQKFVVQNPKAQDMEVLIDQIMKADYPKTIQDGLKSSQIRQFVDKMNEILHIKWSLRDVRRFLRRANDFIGYRPDDVELSSEIKEISITDIALSFIMSVRELDEERKCDMIDQTVKIFNGQQDDTNNLANAKVKFQQTQKGKYLVRSHIAMKIEKEAHFPQPLMDALFWIRWTGTPTDQIPHESVLLVGQTCYKCFAMEFLLPDNRNIFPMTRETQVSELIGSISISDPIYFDNNTKNIQKTIRSTLNKIEFVGNQENGEQFAKQLGDIIEKERVDTERGQIVKDFEKRNGVFRGALFLQKCLNKMKIDFQADQIERNEQSSSTPGIQIVSQFIPSIVTLSAVLGIPLLLPQIHFPPASVLERLNSLLEDPRSLVIAEDTQQIFNDEVILREVNQSGSRSAPISAGFSLAATTTKTGRMSLSGPLLSRFTCIYTEPYRIKYFKCLPLISTKQNEKDDNQLNSVEEEIDDLQIIAEGITENNYELIAAINDIHKKFIDKIVKVSITQFIRWCRSAAFLNNLNMKDFTPQKAAGIAALRTIIDSLPDNERREITKQVLSLYLPGVCSFIIVTDTKQQPIQQCPLILSDKQQKEQNQMMICTTSGVSLPVGSNAQIEELNQIVWTRSSVDMADAIMTSIAAKAITIFEGSPGRGKTAIAIAVLHALGLRCTRINLSPTTTVEDIFGRVMPQASPGGGFSTHFIDGPLATSMRLSQKDNELDQNLPSQAILIDEINLADPHLLEVIETFILKMGQKGKYFLPNGEEIEHNRIVIVATMNSAALSNARSTLSTKLQGASHFLKLMPFNEIEMNALAKSILVDKDSINQSPVELEKIMEAHKAAAVILEHETGTASERDSITLREILRLQIFRKTCPNFRTDQLIELVYSTQFSREIAEKFLKSVGIKMTKSDSMPLVRNNTLILADTVQLPMSSKITNGPLNLPLTAEQRRITCLIGAGIMANRPIVVSGESGSGKTHIIRTLSQVLGRKFGVVQFNADTDSSSIIGSLEIDGNVDEKQSLIERARNIAERTINAKHPLCIELAAVAFADFPDIYNIEETLKKFSEEIQLGEKGVVQQAIKKINDEAKQLAENINFFQERSARNFVFKEGILLRMMRQGGWILLDGVESAPHEVERLMSLL</sequence>
<feature type="coiled-coil region" evidence="3">
    <location>
        <begin position="837"/>
        <end position="864"/>
    </location>
</feature>
<dbReference type="InterPro" id="IPR025662">
    <property type="entry name" value="Sigma_54_int_dom_ATP-bd_1"/>
</dbReference>
<evidence type="ECO:0000313" key="5">
    <source>
        <dbReference type="EMBL" id="KAA6378950.1"/>
    </source>
</evidence>
<feature type="non-terminal residue" evidence="5">
    <location>
        <position position="1520"/>
    </location>
</feature>
<dbReference type="OrthoDB" id="2138684at2759"/>
<dbReference type="GO" id="GO:0005524">
    <property type="term" value="F:ATP binding"/>
    <property type="evidence" value="ECO:0007669"/>
    <property type="project" value="UniProtKB-KW"/>
</dbReference>
<feature type="domain" description="AAA+ ATPase" evidence="4">
    <location>
        <begin position="242"/>
        <end position="393"/>
    </location>
</feature>
<dbReference type="PROSITE" id="PS00675">
    <property type="entry name" value="SIGMA54_INTERACT_1"/>
    <property type="match status" value="1"/>
</dbReference>
<accession>A0A5J4V926</accession>
<evidence type="ECO:0000259" key="4">
    <source>
        <dbReference type="SMART" id="SM00382"/>
    </source>
</evidence>
<evidence type="ECO:0000256" key="1">
    <source>
        <dbReference type="ARBA" id="ARBA00022741"/>
    </source>
</evidence>
<gene>
    <name evidence="5" type="ORF">EZS28_025523</name>
</gene>
<proteinExistence type="predicted"/>
<organism evidence="5 6">
    <name type="scientific">Streblomastix strix</name>
    <dbReference type="NCBI Taxonomy" id="222440"/>
    <lineage>
        <taxon>Eukaryota</taxon>
        <taxon>Metamonada</taxon>
        <taxon>Preaxostyla</taxon>
        <taxon>Oxymonadida</taxon>
        <taxon>Streblomastigidae</taxon>
        <taxon>Streblomastix</taxon>
    </lineage>
</organism>
<evidence type="ECO:0000313" key="6">
    <source>
        <dbReference type="Proteomes" id="UP000324800"/>
    </source>
</evidence>
<dbReference type="GO" id="GO:0000027">
    <property type="term" value="P:ribosomal large subunit assembly"/>
    <property type="evidence" value="ECO:0007669"/>
    <property type="project" value="TreeGrafter"/>
</dbReference>